<reference evidence="3" key="1">
    <citation type="journal article" date="2022" name="Microb. Genom.">
        <title>A global pangenome for the wheat fungal pathogen Pyrenophora tritici-repentis and prediction of effector protein structural homology.</title>
        <authorList>
            <person name="Moolhuijzen P.M."/>
            <person name="See P.T."/>
            <person name="Shi G."/>
            <person name="Powell H.R."/>
            <person name="Cockram J."/>
            <person name="Jorgensen L.N."/>
            <person name="Benslimane H."/>
            <person name="Strelkov S.E."/>
            <person name="Turner J."/>
            <person name="Liu Z."/>
            <person name="Moffat C.S."/>
        </authorList>
    </citation>
    <scope>NUCLEOTIDE SEQUENCE [LARGE SCALE GENOMIC DNA]</scope>
</reference>
<organism evidence="2 3">
    <name type="scientific">Pyrenophora tritici-repentis</name>
    <dbReference type="NCBI Taxonomy" id="45151"/>
    <lineage>
        <taxon>Eukaryota</taxon>
        <taxon>Fungi</taxon>
        <taxon>Dikarya</taxon>
        <taxon>Ascomycota</taxon>
        <taxon>Pezizomycotina</taxon>
        <taxon>Dothideomycetes</taxon>
        <taxon>Pleosporomycetidae</taxon>
        <taxon>Pleosporales</taxon>
        <taxon>Pleosporineae</taxon>
        <taxon>Pleosporaceae</taxon>
        <taxon>Pyrenophora</taxon>
    </lineage>
</organism>
<dbReference type="AlphaFoldDB" id="A0A922SYM1"/>
<feature type="region of interest" description="Disordered" evidence="1">
    <location>
        <begin position="747"/>
        <end position="776"/>
    </location>
</feature>
<dbReference type="Proteomes" id="UP000249757">
    <property type="component" value="Unassembled WGS sequence"/>
</dbReference>
<feature type="compositionally biased region" description="Basic and acidic residues" evidence="1">
    <location>
        <begin position="754"/>
        <end position="763"/>
    </location>
</feature>
<evidence type="ECO:0000313" key="3">
    <source>
        <dbReference type="Proteomes" id="UP000249757"/>
    </source>
</evidence>
<comment type="caution">
    <text evidence="2">The sequence shown here is derived from an EMBL/GenBank/DDBJ whole genome shotgun (WGS) entry which is preliminary data.</text>
</comment>
<dbReference type="EMBL" id="NRDI02000013">
    <property type="protein sequence ID" value="KAI1511858.1"/>
    <property type="molecule type" value="Genomic_DNA"/>
</dbReference>
<sequence length="792" mass="87093">MDHDPKIPAPNVILHAHKDWHLWFPLLEKHSRDRGVWEYIDPDVDTLMPAIESLEPVYPAIPPEPVKPTTPTSEPTPEYQVSLEEYNHKKAAYQLAVKNHEEDVRVYKVLCNQWVRKASKIANINEWINRTVSQDLLLPITMQLLRGTSTPQAVVRELKKRLSPSDSNTKNLLRIQYRAHLEKAKTGRSNVDKWFNDWQALYAKAQAFELHEVRGDLAVTDFLDALAAKIAPDWARNLRQTITTASAMGQPTMSLDDVARVFNLTMQEHEAGGKGRSTGVFSTFGGESAPSGGNSGGSTGGPRKYCPCKPGKPSHYWEPIKCRRLQQAITGKSDPGPTPIHLSDTDTRMINQRLHSSKFSTLLTQLKQAGWKINPAQQTSEKSKTTNTIVACVIDPRTLRDLSNAIFNLNYGGHPFSYSTIFDGGGALHLANDRNLLDEMPKEQAIELADVLDIGELHDPGADIDIPSLGDQAIQTTDLTTESNLGGELPEGPEPVAGQPDDQEQGQAETERSDSLAGDHLRIRTGQNPGYGLATPEQTPEPHGSGMDADRRFPSGIQQGMHQPGGIGDPDAGGLVVTRSRGEGLERPTQLDESPAQPVSTDADDQEGMTTREQLVARGTRRRGRPRASAGSSSRATAPTGDPDVGLSAPTQRTSGRLRGDQLEPDVVHRYMPIRRGRGRSKDPDDQLGGGAAPRGVHALIADLQDMDGPWSDFKHTYIPGINETWEDRASYKTLNAVVMSATLDPSVPQALDSGDRPHRDVLPEPPLTWRELQSHSMRPLYMDRDPYGSSP</sequence>
<evidence type="ECO:0000256" key="1">
    <source>
        <dbReference type="SAM" id="MobiDB-lite"/>
    </source>
</evidence>
<feature type="region of interest" description="Disordered" evidence="1">
    <location>
        <begin position="482"/>
        <end position="692"/>
    </location>
</feature>
<feature type="compositionally biased region" description="Basic and acidic residues" evidence="1">
    <location>
        <begin position="580"/>
        <end position="590"/>
    </location>
</feature>
<accession>A0A922SYM1</accession>
<keyword evidence="3" id="KW-1185">Reference proteome</keyword>
<protein>
    <submittedName>
        <fullName evidence="2">Uncharacterized protein</fullName>
    </submittedName>
</protein>
<feature type="compositionally biased region" description="Low complexity" evidence="1">
    <location>
        <begin position="627"/>
        <end position="641"/>
    </location>
</feature>
<proteinExistence type="predicted"/>
<feature type="compositionally biased region" description="Basic and acidic residues" evidence="1">
    <location>
        <begin position="658"/>
        <end position="669"/>
    </location>
</feature>
<evidence type="ECO:0000313" key="2">
    <source>
        <dbReference type="EMBL" id="KAI1511858.1"/>
    </source>
</evidence>
<feature type="compositionally biased region" description="Basic and acidic residues" evidence="1">
    <location>
        <begin position="509"/>
        <end position="522"/>
    </location>
</feature>
<gene>
    <name evidence="2" type="ORF">Ptr86124_009502</name>
</gene>
<name>A0A922SYM1_9PLEO</name>